<dbReference type="Proteomes" id="UP000014500">
    <property type="component" value="Unassembled WGS sequence"/>
</dbReference>
<dbReference type="HOGENOM" id="CLU_021255_3_0_1"/>
<dbReference type="PANTHER" id="PTHR23322:SF6">
    <property type="entry name" value="UBX DOMAIN-CONTAINING PROTEIN 7"/>
    <property type="match status" value="1"/>
</dbReference>
<dbReference type="GO" id="GO:0043161">
    <property type="term" value="P:proteasome-mediated ubiquitin-dependent protein catabolic process"/>
    <property type="evidence" value="ECO:0007669"/>
    <property type="project" value="TreeGrafter"/>
</dbReference>
<feature type="region of interest" description="Disordered" evidence="1">
    <location>
        <begin position="263"/>
        <end position="286"/>
    </location>
</feature>
<reference evidence="4" key="1">
    <citation type="submission" date="2011-05" db="EMBL/GenBank/DDBJ databases">
        <authorList>
            <person name="Richards S.R."/>
            <person name="Qu J."/>
            <person name="Jiang H."/>
            <person name="Jhangiani S.N."/>
            <person name="Agravi P."/>
            <person name="Goodspeed R."/>
            <person name="Gross S."/>
            <person name="Mandapat C."/>
            <person name="Jackson L."/>
            <person name="Mathew T."/>
            <person name="Pu L."/>
            <person name="Thornton R."/>
            <person name="Saada N."/>
            <person name="Wilczek-Boney K.B."/>
            <person name="Lee S."/>
            <person name="Kovar C."/>
            <person name="Wu Y."/>
            <person name="Scherer S.E."/>
            <person name="Worley K.C."/>
            <person name="Muzny D.M."/>
            <person name="Gibbs R."/>
        </authorList>
    </citation>
    <scope>NUCLEOTIDE SEQUENCE</scope>
    <source>
        <strain evidence="4">Brora</strain>
    </source>
</reference>
<organism evidence="3 4">
    <name type="scientific">Strigamia maritima</name>
    <name type="common">European centipede</name>
    <name type="synonym">Geophilus maritimus</name>
    <dbReference type="NCBI Taxonomy" id="126957"/>
    <lineage>
        <taxon>Eukaryota</taxon>
        <taxon>Metazoa</taxon>
        <taxon>Ecdysozoa</taxon>
        <taxon>Arthropoda</taxon>
        <taxon>Myriapoda</taxon>
        <taxon>Chilopoda</taxon>
        <taxon>Pleurostigmophora</taxon>
        <taxon>Geophilomorpha</taxon>
        <taxon>Linotaeniidae</taxon>
        <taxon>Strigamia</taxon>
    </lineage>
</organism>
<keyword evidence="4" id="KW-1185">Reference proteome</keyword>
<dbReference type="GO" id="GO:0005634">
    <property type="term" value="C:nucleus"/>
    <property type="evidence" value="ECO:0007669"/>
    <property type="project" value="TreeGrafter"/>
</dbReference>
<dbReference type="SMART" id="SM00594">
    <property type="entry name" value="UAS"/>
    <property type="match status" value="1"/>
</dbReference>
<dbReference type="AlphaFoldDB" id="T1J710"/>
<dbReference type="STRING" id="126957.T1J710"/>
<dbReference type="eggNOG" id="KOG0260">
    <property type="taxonomic scope" value="Eukaryota"/>
</dbReference>
<dbReference type="EMBL" id="JH431901">
    <property type="status" value="NOT_ANNOTATED_CDS"/>
    <property type="molecule type" value="Genomic_DNA"/>
</dbReference>
<dbReference type="GO" id="GO:0043130">
    <property type="term" value="F:ubiquitin binding"/>
    <property type="evidence" value="ECO:0007669"/>
    <property type="project" value="TreeGrafter"/>
</dbReference>
<dbReference type="InterPro" id="IPR029071">
    <property type="entry name" value="Ubiquitin-like_domsf"/>
</dbReference>
<dbReference type="PROSITE" id="PS50033">
    <property type="entry name" value="UBX"/>
    <property type="match status" value="1"/>
</dbReference>
<dbReference type="InterPro" id="IPR050730">
    <property type="entry name" value="UBX_domain-protein"/>
</dbReference>
<dbReference type="SMART" id="SM00166">
    <property type="entry name" value="UBX"/>
    <property type="match status" value="1"/>
</dbReference>
<evidence type="ECO:0000313" key="3">
    <source>
        <dbReference type="EnsemblMetazoa" id="SMAR009441-PA"/>
    </source>
</evidence>
<accession>T1J710</accession>
<dbReference type="Pfam" id="PF00789">
    <property type="entry name" value="UBX"/>
    <property type="match status" value="1"/>
</dbReference>
<dbReference type="CDD" id="cd01773">
    <property type="entry name" value="UBX_UBXN7"/>
    <property type="match status" value="1"/>
</dbReference>
<reference evidence="3" key="2">
    <citation type="submission" date="2015-02" db="UniProtKB">
        <authorList>
            <consortium name="EnsemblMetazoa"/>
        </authorList>
    </citation>
    <scope>IDENTIFICATION</scope>
</reference>
<protein>
    <recommendedName>
        <fullName evidence="2">UBX domain-containing protein</fullName>
    </recommendedName>
</protein>
<feature type="region of interest" description="Disordered" evidence="1">
    <location>
        <begin position="301"/>
        <end position="354"/>
    </location>
</feature>
<dbReference type="Pfam" id="PF14555">
    <property type="entry name" value="UBA_4"/>
    <property type="match status" value="1"/>
</dbReference>
<feature type="domain" description="UBX" evidence="2">
    <location>
        <begin position="382"/>
        <end position="459"/>
    </location>
</feature>
<dbReference type="OMA" id="CAFPRKS"/>
<dbReference type="PhylomeDB" id="T1J710"/>
<dbReference type="eggNOG" id="KOG1364">
    <property type="taxonomic scope" value="Eukaryota"/>
</dbReference>
<evidence type="ECO:0000256" key="1">
    <source>
        <dbReference type="SAM" id="MobiDB-lite"/>
    </source>
</evidence>
<feature type="compositionally biased region" description="Acidic residues" evidence="1">
    <location>
        <begin position="310"/>
        <end position="327"/>
    </location>
</feature>
<proteinExistence type="predicted"/>
<dbReference type="PANTHER" id="PTHR23322">
    <property type="entry name" value="FAS-ASSOCIATED PROTEIN"/>
    <property type="match status" value="1"/>
</dbReference>
<dbReference type="InterPro" id="IPR006577">
    <property type="entry name" value="UAS"/>
</dbReference>
<dbReference type="Gene3D" id="3.10.20.90">
    <property type="entry name" value="Phosphatidylinositol 3-kinase Catalytic Subunit, Chain A, domain 1"/>
    <property type="match status" value="1"/>
</dbReference>
<dbReference type="CDD" id="cd02958">
    <property type="entry name" value="UAS"/>
    <property type="match status" value="1"/>
</dbReference>
<name>T1J710_STRMM</name>
<dbReference type="Gene3D" id="3.40.30.10">
    <property type="entry name" value="Glutaredoxin"/>
    <property type="match status" value="1"/>
</dbReference>
<feature type="compositionally biased region" description="Low complexity" evidence="1">
    <location>
        <begin position="341"/>
        <end position="350"/>
    </location>
</feature>
<dbReference type="InterPro" id="IPR001012">
    <property type="entry name" value="UBX_dom"/>
</dbReference>
<dbReference type="InterPro" id="IPR036249">
    <property type="entry name" value="Thioredoxin-like_sf"/>
</dbReference>
<evidence type="ECO:0000259" key="2">
    <source>
        <dbReference type="PROSITE" id="PS50033"/>
    </source>
</evidence>
<dbReference type="Pfam" id="PF13899">
    <property type="entry name" value="Thioredoxin_7"/>
    <property type="match status" value="1"/>
</dbReference>
<dbReference type="SUPFAM" id="SSF52833">
    <property type="entry name" value="Thioredoxin-like"/>
    <property type="match status" value="1"/>
</dbReference>
<sequence length="462" mass="52695">MASTSKSSKSIKHSIEKFCAVTDKEVAKKTLEACDGNLEIAINMHVDATEVQVSTNDRVSPVLKPSTDCFPDELGDDVRAPIPPTRGVLVEEPFSFGVQGRRKPARSIFDGFRDFEAETKRQEQELCNPSNSENRNKRQTLEDLFRPPLDLMHKGTFDSARELGQSLNKWLIVNVQNVQEFACQILNRDVWSNSNVKKMIEQHFVFFQIYHDSDEGIRYMQFYKVLQWPYIAVVDPRTGENLIVWNKIDAFNEFLAEHPALDGVKQPLSSPPKKRQKTDSIVDASEDSQLEAAIQASLRETAKIQKPEYSEDEGESSEEVETFDSDNEASLNHQENDKRNSSNQNTNNNNIEECKEKAEVEEKIVLSWRLYLGDEGGLIFNLKNVKSKVVLRFPDGKKEQLSLPATSKIKALLLYVDSLNFSNDKYELVTNFPRRQLSQIDPLLTLKEVGLFPQETIFIQAR</sequence>
<dbReference type="EnsemblMetazoa" id="SMAR009441-RA">
    <property type="protein sequence ID" value="SMAR009441-PA"/>
    <property type="gene ID" value="SMAR009441"/>
</dbReference>
<dbReference type="SUPFAM" id="SSF54236">
    <property type="entry name" value="Ubiquitin-like"/>
    <property type="match status" value="1"/>
</dbReference>
<evidence type="ECO:0000313" key="4">
    <source>
        <dbReference type="Proteomes" id="UP000014500"/>
    </source>
</evidence>